<dbReference type="SUPFAM" id="SSF53649">
    <property type="entry name" value="Alkaline phosphatase-like"/>
    <property type="match status" value="1"/>
</dbReference>
<sequence>MPLLIRFPDSVEIDQPKTVDTMVRTVDVLPTFLDLADTDLSDAMAERLEGESLLPVIGGQDPSYDAVLTEKEVRGEDYLRLGFRTDDWKYLYDGEGDDEYLYDLSTDPEETDDVSGQNPETVERFRERLNDRFEQIEATSEGVDVPDLDDDEGVEERLRALGYK</sequence>
<dbReference type="GO" id="GO:0004065">
    <property type="term" value="F:arylsulfatase activity"/>
    <property type="evidence" value="ECO:0007669"/>
    <property type="project" value="TreeGrafter"/>
</dbReference>
<dbReference type="InterPro" id="IPR051849">
    <property type="entry name" value="GAG-degrading_sulfatase"/>
</dbReference>
<dbReference type="Proteomes" id="UP000050535">
    <property type="component" value="Unassembled WGS sequence"/>
</dbReference>
<dbReference type="STRING" id="699431.SY89_00155"/>
<evidence type="ECO:0000259" key="1">
    <source>
        <dbReference type="Pfam" id="PF16347"/>
    </source>
</evidence>
<reference evidence="3" key="1">
    <citation type="submission" date="2013-11" db="EMBL/GenBank/DDBJ databases">
        <authorList>
            <person name="Hoang H.T."/>
            <person name="Killian M.L."/>
            <person name="Madson D.M."/>
            <person name="Arruda P.H.E."/>
            <person name="Sun D."/>
            <person name="Schwartz K.J."/>
            <person name="Yoon K."/>
        </authorList>
    </citation>
    <scope>NUCLEOTIDE SEQUENCE [LARGE SCALE GENOMIC DNA]</scope>
    <source>
        <strain evidence="3">CDK2</strain>
    </source>
</reference>
<dbReference type="Pfam" id="PF16347">
    <property type="entry name" value="SGSH_C"/>
    <property type="match status" value="1"/>
</dbReference>
<evidence type="ECO:0000313" key="3">
    <source>
        <dbReference type="Proteomes" id="UP000050535"/>
    </source>
</evidence>
<proteinExistence type="predicted"/>
<dbReference type="InterPro" id="IPR032506">
    <property type="entry name" value="SGSH_C"/>
</dbReference>
<dbReference type="Gene3D" id="3.40.720.10">
    <property type="entry name" value="Alkaline Phosphatase, subunit A"/>
    <property type="match status" value="1"/>
</dbReference>
<dbReference type="GO" id="GO:0015024">
    <property type="term" value="F:glucuronate-2-sulfatase activity"/>
    <property type="evidence" value="ECO:0007669"/>
    <property type="project" value="TreeGrafter"/>
</dbReference>
<dbReference type="EMBL" id="LGUC01000001">
    <property type="protein sequence ID" value="KPN29442.1"/>
    <property type="molecule type" value="Genomic_DNA"/>
</dbReference>
<dbReference type="AlphaFoldDB" id="A0A0P7GLD7"/>
<comment type="caution">
    <text evidence="2">The sequence shown here is derived from an EMBL/GenBank/DDBJ whole genome shotgun (WGS) entry which is preliminary data.</text>
</comment>
<dbReference type="PANTHER" id="PTHR46615:SF1">
    <property type="entry name" value="ARYLSULFATASE K"/>
    <property type="match status" value="1"/>
</dbReference>
<evidence type="ECO:0000313" key="2">
    <source>
        <dbReference type="EMBL" id="KPN29442.1"/>
    </source>
</evidence>
<accession>A0A0P7GLD7</accession>
<dbReference type="PANTHER" id="PTHR46615">
    <property type="entry name" value="ARYLSULFATASE K"/>
    <property type="match status" value="1"/>
</dbReference>
<name>A0A0P7GLD7_9EURY</name>
<dbReference type="InterPro" id="IPR017850">
    <property type="entry name" value="Alkaline_phosphatase_core_sf"/>
</dbReference>
<feature type="domain" description="N-sulphoglucosamine sulphohydrolase C-terminal" evidence="1">
    <location>
        <begin position="1"/>
        <end position="136"/>
    </location>
</feature>
<gene>
    <name evidence="2" type="ORF">SY89_00155</name>
</gene>
<organism evidence="2 3">
    <name type="scientific">Halolamina pelagica</name>
    <dbReference type="NCBI Taxonomy" id="699431"/>
    <lineage>
        <taxon>Archaea</taxon>
        <taxon>Methanobacteriati</taxon>
        <taxon>Methanobacteriota</taxon>
        <taxon>Stenosarchaea group</taxon>
        <taxon>Halobacteria</taxon>
        <taxon>Halobacteriales</taxon>
        <taxon>Haloferacaceae</taxon>
    </lineage>
</organism>
<keyword evidence="3" id="KW-1185">Reference proteome</keyword>
<protein>
    <submittedName>
        <fullName evidence="2">Arylsulfatase</fullName>
    </submittedName>
</protein>